<evidence type="ECO:0000256" key="10">
    <source>
        <dbReference type="RuleBase" id="RU363063"/>
    </source>
</evidence>
<gene>
    <name evidence="11" type="ORF">CTEN210_10046</name>
</gene>
<sequence>MTFAFLQTTSISSPREKYSRHLQDDQSSETRFRFEETLAKSNTILLGIFSMASIEAAAKRDLIRNTYIKDGGHHVCSLQEYEDMLTNKSKDEIECRVIYTFVLGGASYAQQTLWSPKSNERISLPKHHNWAEVEDDCTYLNIRENMNNGKSITYMAFASMIAEKFDIDYVAKIDDDTVTTIPLVIEKLNDLPPSPFNRRIYGGLFTLKFSRMKYENHHLEILYSQGQFYYMSRDLARFVGSEMPFENYYRLRFAAEDAAIGSYILTHERPITIIDDFNSVFWRHPAKSLDDYKSWWDRREEEGVMPFTHKHDTNFKWFCEDEFPRRGMVLQ</sequence>
<keyword evidence="12" id="KW-1185">Reference proteome</keyword>
<dbReference type="Pfam" id="PF01762">
    <property type="entry name" value="Galactosyl_T"/>
    <property type="match status" value="1"/>
</dbReference>
<proteinExistence type="inferred from homology"/>
<evidence type="ECO:0000256" key="8">
    <source>
        <dbReference type="ARBA" id="ARBA00023034"/>
    </source>
</evidence>
<dbReference type="InterPro" id="IPR002659">
    <property type="entry name" value="Glyco_trans_31"/>
</dbReference>
<keyword evidence="8 10" id="KW-0333">Golgi apparatus</keyword>
<dbReference type="EMBL" id="BLLK01000047">
    <property type="protein sequence ID" value="GFH53570.1"/>
    <property type="molecule type" value="Genomic_DNA"/>
</dbReference>
<keyword evidence="5" id="KW-0812">Transmembrane</keyword>
<evidence type="ECO:0000256" key="5">
    <source>
        <dbReference type="ARBA" id="ARBA00022692"/>
    </source>
</evidence>
<dbReference type="EC" id="2.4.1.-" evidence="10"/>
<keyword evidence="4" id="KW-0808">Transferase</keyword>
<organism evidence="11 12">
    <name type="scientific">Chaetoceros tenuissimus</name>
    <dbReference type="NCBI Taxonomy" id="426638"/>
    <lineage>
        <taxon>Eukaryota</taxon>
        <taxon>Sar</taxon>
        <taxon>Stramenopiles</taxon>
        <taxon>Ochrophyta</taxon>
        <taxon>Bacillariophyta</taxon>
        <taxon>Coscinodiscophyceae</taxon>
        <taxon>Chaetocerotophycidae</taxon>
        <taxon>Chaetocerotales</taxon>
        <taxon>Chaetocerotaceae</taxon>
        <taxon>Chaetoceros</taxon>
    </lineage>
</organism>
<evidence type="ECO:0000256" key="7">
    <source>
        <dbReference type="ARBA" id="ARBA00022989"/>
    </source>
</evidence>
<comment type="similarity">
    <text evidence="2 10">Belongs to the glycosyltransferase 31 family.</text>
</comment>
<evidence type="ECO:0000256" key="4">
    <source>
        <dbReference type="ARBA" id="ARBA00022679"/>
    </source>
</evidence>
<keyword evidence="6" id="KW-0735">Signal-anchor</keyword>
<evidence type="ECO:0000256" key="6">
    <source>
        <dbReference type="ARBA" id="ARBA00022968"/>
    </source>
</evidence>
<keyword evidence="9" id="KW-0472">Membrane</keyword>
<dbReference type="Gene3D" id="3.90.550.50">
    <property type="match status" value="1"/>
</dbReference>
<reference evidence="11 12" key="1">
    <citation type="journal article" date="2021" name="Sci. Rep.">
        <title>The genome of the diatom Chaetoceros tenuissimus carries an ancient integrated fragment of an extant virus.</title>
        <authorList>
            <person name="Hongo Y."/>
            <person name="Kimura K."/>
            <person name="Takaki Y."/>
            <person name="Yoshida Y."/>
            <person name="Baba S."/>
            <person name="Kobayashi G."/>
            <person name="Nagasaki K."/>
            <person name="Hano T."/>
            <person name="Tomaru Y."/>
        </authorList>
    </citation>
    <scope>NUCLEOTIDE SEQUENCE [LARGE SCALE GENOMIC DNA]</scope>
    <source>
        <strain evidence="11 12">NIES-3715</strain>
    </source>
</reference>
<evidence type="ECO:0000256" key="2">
    <source>
        <dbReference type="ARBA" id="ARBA00008661"/>
    </source>
</evidence>
<name>A0AAD3H7T3_9STRA</name>
<protein>
    <recommendedName>
        <fullName evidence="10">Hexosyltransferase</fullName>
        <ecNumber evidence="10">2.4.1.-</ecNumber>
    </recommendedName>
</protein>
<evidence type="ECO:0000256" key="3">
    <source>
        <dbReference type="ARBA" id="ARBA00022676"/>
    </source>
</evidence>
<dbReference type="PANTHER" id="PTHR11214">
    <property type="entry name" value="BETA-1,3-N-ACETYLGLUCOSAMINYLTRANSFERASE"/>
    <property type="match status" value="1"/>
</dbReference>
<keyword evidence="7" id="KW-1133">Transmembrane helix</keyword>
<comment type="subcellular location">
    <subcellularLocation>
        <location evidence="1 10">Golgi apparatus membrane</location>
        <topology evidence="1 10">Single-pass type II membrane protein</topology>
    </subcellularLocation>
</comment>
<dbReference type="AlphaFoldDB" id="A0AAD3H7T3"/>
<keyword evidence="3 10" id="KW-0328">Glycosyltransferase</keyword>
<evidence type="ECO:0000256" key="1">
    <source>
        <dbReference type="ARBA" id="ARBA00004323"/>
    </source>
</evidence>
<accession>A0AAD3H7T3</accession>
<evidence type="ECO:0000313" key="11">
    <source>
        <dbReference type="EMBL" id="GFH53570.1"/>
    </source>
</evidence>
<dbReference type="GO" id="GO:0016758">
    <property type="term" value="F:hexosyltransferase activity"/>
    <property type="evidence" value="ECO:0007669"/>
    <property type="project" value="InterPro"/>
</dbReference>
<evidence type="ECO:0000313" key="12">
    <source>
        <dbReference type="Proteomes" id="UP001054902"/>
    </source>
</evidence>
<dbReference type="Proteomes" id="UP001054902">
    <property type="component" value="Unassembled WGS sequence"/>
</dbReference>
<comment type="caution">
    <text evidence="11">The sequence shown here is derived from an EMBL/GenBank/DDBJ whole genome shotgun (WGS) entry which is preliminary data.</text>
</comment>
<evidence type="ECO:0000256" key="9">
    <source>
        <dbReference type="ARBA" id="ARBA00023136"/>
    </source>
</evidence>
<dbReference type="GO" id="GO:0000139">
    <property type="term" value="C:Golgi membrane"/>
    <property type="evidence" value="ECO:0007669"/>
    <property type="project" value="UniProtKB-SubCell"/>
</dbReference>
<dbReference type="PANTHER" id="PTHR11214:SF351">
    <property type="entry name" value="BETA-1,3-GALACTOSYLTRANSFERASE PVG3"/>
    <property type="match status" value="1"/>
</dbReference>